<organism evidence="3 4">
    <name type="scientific">Nitzschia inconspicua</name>
    <dbReference type="NCBI Taxonomy" id="303405"/>
    <lineage>
        <taxon>Eukaryota</taxon>
        <taxon>Sar</taxon>
        <taxon>Stramenopiles</taxon>
        <taxon>Ochrophyta</taxon>
        <taxon>Bacillariophyta</taxon>
        <taxon>Bacillariophyceae</taxon>
        <taxon>Bacillariophycidae</taxon>
        <taxon>Bacillariales</taxon>
        <taxon>Bacillariaceae</taxon>
        <taxon>Nitzschia</taxon>
    </lineage>
</organism>
<dbReference type="Proteomes" id="UP000693970">
    <property type="component" value="Unassembled WGS sequence"/>
</dbReference>
<feature type="region of interest" description="Disordered" evidence="1">
    <location>
        <begin position="61"/>
        <end position="92"/>
    </location>
</feature>
<evidence type="ECO:0000313" key="3">
    <source>
        <dbReference type="EMBL" id="KAG7357873.1"/>
    </source>
</evidence>
<sequence>MKITTVVLLLSFSLGTLLALEQVHQEVNHHLPKDRTLKTVGGQGWVEAVASTTAAGEMPLLQNANTGGKKGGLAGKKGKKGGDGNGGTAKGSKIAPVVAPTAAPTVTPTLARTLAPTPEPTLAPTPEPTLAPTLAPTPVPTSAPTLAPTPEPTSAPTLAPTPVPTLAPTLAPTPVPTSAPTLAPTPVPTSAPTLAPTPVPTFAPTLAPTPVPTSAPTLAPTPVPTLAPTPYLRISALQNIAVGELNQYEVFISFNGGTLTRTIILGSNANALFVCDSWILADNDAALIGITPDQVDTGSFWNGDDAIILRRRDTQAVIDSFGQLGNDPGTQWSGGGVGTADTSLCRKSSVTSGDIVPTDPFDPSVEWIGFPVNTIFSDMTDPNCKCPV</sequence>
<accession>A0A9K3LAE7</accession>
<feature type="signal peptide" evidence="2">
    <location>
        <begin position="1"/>
        <end position="19"/>
    </location>
</feature>
<keyword evidence="4" id="KW-1185">Reference proteome</keyword>
<name>A0A9K3LAE7_9STRA</name>
<dbReference type="EMBL" id="JAGRRH010000014">
    <property type="protein sequence ID" value="KAG7357873.1"/>
    <property type="molecule type" value="Genomic_DNA"/>
</dbReference>
<reference evidence="3" key="2">
    <citation type="submission" date="2021-04" db="EMBL/GenBank/DDBJ databases">
        <authorList>
            <person name="Podell S."/>
        </authorList>
    </citation>
    <scope>NUCLEOTIDE SEQUENCE</scope>
    <source>
        <strain evidence="3">Hildebrandi</strain>
    </source>
</reference>
<evidence type="ECO:0000256" key="1">
    <source>
        <dbReference type="SAM" id="MobiDB-lite"/>
    </source>
</evidence>
<feature type="compositionally biased region" description="Pro residues" evidence="1">
    <location>
        <begin position="117"/>
        <end position="208"/>
    </location>
</feature>
<protein>
    <submittedName>
        <fullName evidence="3">Polymorphic outer membrane domain containing protein</fullName>
    </submittedName>
</protein>
<feature type="chain" id="PRO_5039939757" evidence="2">
    <location>
        <begin position="20"/>
        <end position="388"/>
    </location>
</feature>
<evidence type="ECO:0000313" key="4">
    <source>
        <dbReference type="Proteomes" id="UP000693970"/>
    </source>
</evidence>
<dbReference type="AlphaFoldDB" id="A0A9K3LAE7"/>
<evidence type="ECO:0000256" key="2">
    <source>
        <dbReference type="SAM" id="SignalP"/>
    </source>
</evidence>
<feature type="region of interest" description="Disordered" evidence="1">
    <location>
        <begin position="112"/>
        <end position="208"/>
    </location>
</feature>
<keyword evidence="2" id="KW-0732">Signal</keyword>
<reference evidence="3" key="1">
    <citation type="journal article" date="2021" name="Sci. Rep.">
        <title>Diploid genomic architecture of Nitzschia inconspicua, an elite biomass production diatom.</title>
        <authorList>
            <person name="Oliver A."/>
            <person name="Podell S."/>
            <person name="Pinowska A."/>
            <person name="Traller J.C."/>
            <person name="Smith S.R."/>
            <person name="McClure R."/>
            <person name="Beliaev A."/>
            <person name="Bohutskyi P."/>
            <person name="Hill E.A."/>
            <person name="Rabines A."/>
            <person name="Zheng H."/>
            <person name="Allen L.Z."/>
            <person name="Kuo A."/>
            <person name="Grigoriev I.V."/>
            <person name="Allen A.E."/>
            <person name="Hazlebeck D."/>
            <person name="Allen E.E."/>
        </authorList>
    </citation>
    <scope>NUCLEOTIDE SEQUENCE</scope>
    <source>
        <strain evidence="3">Hildebrandi</strain>
    </source>
</reference>
<gene>
    <name evidence="3" type="ORF">IV203_014460</name>
</gene>
<comment type="caution">
    <text evidence="3">The sequence shown here is derived from an EMBL/GenBank/DDBJ whole genome shotgun (WGS) entry which is preliminary data.</text>
</comment>
<proteinExistence type="predicted"/>